<dbReference type="OrthoDB" id="5752at2759"/>
<dbReference type="Pfam" id="PF15288">
    <property type="entry name" value="zf-CCHC_6"/>
    <property type="match status" value="1"/>
</dbReference>
<gene>
    <name evidence="15" type="ORF">PHAECO_LOCUS3529</name>
</gene>
<evidence type="ECO:0000313" key="15">
    <source>
        <dbReference type="EMBL" id="CAG9816222.1"/>
    </source>
</evidence>
<evidence type="ECO:0000256" key="12">
    <source>
        <dbReference type="SAM" id="Coils"/>
    </source>
</evidence>
<keyword evidence="12" id="KW-0175">Coiled coil</keyword>
<evidence type="ECO:0000256" key="5">
    <source>
        <dbReference type="ARBA" id="ARBA00023117"/>
    </source>
</evidence>
<dbReference type="Pfam" id="PF09247">
    <property type="entry name" value="TBP-binding"/>
    <property type="match status" value="1"/>
</dbReference>
<dbReference type="Proteomes" id="UP001153737">
    <property type="component" value="Chromosome 13"/>
</dbReference>
<evidence type="ECO:0000256" key="1">
    <source>
        <dbReference type="ARBA" id="ARBA00004123"/>
    </source>
</evidence>
<feature type="compositionally biased region" description="Basic and acidic residues" evidence="13">
    <location>
        <begin position="307"/>
        <end position="320"/>
    </location>
</feature>
<dbReference type="SUPFAM" id="SSF47055">
    <property type="entry name" value="TAF(II)230 TBP-binding fragment"/>
    <property type="match status" value="1"/>
</dbReference>
<feature type="region of interest" description="Disordered" evidence="13">
    <location>
        <begin position="416"/>
        <end position="450"/>
    </location>
</feature>
<feature type="region of interest" description="Disordered" evidence="13">
    <location>
        <begin position="239"/>
        <end position="324"/>
    </location>
</feature>
<dbReference type="InterPro" id="IPR041670">
    <property type="entry name" value="Znf-CCHC_6"/>
</dbReference>
<dbReference type="PRINTS" id="PR00503">
    <property type="entry name" value="BROMODOMAIN"/>
</dbReference>
<dbReference type="InterPro" id="IPR018359">
    <property type="entry name" value="Bromodomain_CS"/>
</dbReference>
<feature type="coiled-coil region" evidence="12">
    <location>
        <begin position="1656"/>
        <end position="1683"/>
    </location>
</feature>
<dbReference type="Pfam" id="PF00439">
    <property type="entry name" value="Bromodomain"/>
    <property type="match status" value="2"/>
</dbReference>
<comment type="similarity">
    <text evidence="2 10">Belongs to the TAF1 family.</text>
</comment>
<evidence type="ECO:0000256" key="8">
    <source>
        <dbReference type="ARBA" id="ARBA00023242"/>
    </source>
</evidence>
<evidence type="ECO:0000256" key="10">
    <source>
        <dbReference type="PIRNR" id="PIRNR003047"/>
    </source>
</evidence>
<dbReference type="InterPro" id="IPR040240">
    <property type="entry name" value="TAF1"/>
</dbReference>
<evidence type="ECO:0000256" key="9">
    <source>
        <dbReference type="ARBA" id="ARBA00023306"/>
    </source>
</evidence>
<feature type="region of interest" description="Disordered" evidence="13">
    <location>
        <begin position="1292"/>
        <end position="1317"/>
    </location>
</feature>
<feature type="compositionally biased region" description="Polar residues" evidence="13">
    <location>
        <begin position="1293"/>
        <end position="1308"/>
    </location>
</feature>
<name>A0A9N9SGI3_PHACE</name>
<dbReference type="InterPro" id="IPR022591">
    <property type="entry name" value="TAF1_HAT_dom"/>
</dbReference>
<protein>
    <recommendedName>
        <fullName evidence="10">Transcription initiation factor TFIID subunit</fullName>
    </recommendedName>
</protein>
<reference evidence="15" key="2">
    <citation type="submission" date="2022-10" db="EMBL/GenBank/DDBJ databases">
        <authorList>
            <consortium name="ENA_rothamsted_submissions"/>
            <consortium name="culmorum"/>
            <person name="King R."/>
        </authorList>
    </citation>
    <scope>NUCLEOTIDE SEQUENCE</scope>
</reference>
<dbReference type="PROSITE" id="PS00633">
    <property type="entry name" value="BROMODOMAIN_1"/>
    <property type="match status" value="2"/>
</dbReference>
<dbReference type="EMBL" id="OU896719">
    <property type="protein sequence ID" value="CAG9816222.1"/>
    <property type="molecule type" value="Genomic_DNA"/>
</dbReference>
<keyword evidence="9" id="KW-0131">Cell cycle</keyword>
<feature type="region of interest" description="Disordered" evidence="13">
    <location>
        <begin position="64"/>
        <end position="198"/>
    </location>
</feature>
<feature type="domain" description="Bromo" evidence="14">
    <location>
        <begin position="1456"/>
        <end position="1526"/>
    </location>
</feature>
<dbReference type="GO" id="GO:0051123">
    <property type="term" value="P:RNA polymerase II preinitiation complex assembly"/>
    <property type="evidence" value="ECO:0007669"/>
    <property type="project" value="TreeGrafter"/>
</dbReference>
<feature type="compositionally biased region" description="Polar residues" evidence="13">
    <location>
        <begin position="423"/>
        <end position="433"/>
    </location>
</feature>
<evidence type="ECO:0000256" key="7">
    <source>
        <dbReference type="ARBA" id="ARBA00023163"/>
    </source>
</evidence>
<feature type="region of interest" description="Disordered" evidence="13">
    <location>
        <begin position="356"/>
        <end position="376"/>
    </location>
</feature>
<keyword evidence="8 10" id="KW-0539">Nucleus</keyword>
<reference evidence="15" key="1">
    <citation type="submission" date="2022-01" db="EMBL/GenBank/DDBJ databases">
        <authorList>
            <person name="King R."/>
        </authorList>
    </citation>
    <scope>NUCLEOTIDE SEQUENCE</scope>
</reference>
<dbReference type="GO" id="GO:0003677">
    <property type="term" value="F:DNA binding"/>
    <property type="evidence" value="ECO:0007669"/>
    <property type="project" value="UniProtKB-KW"/>
</dbReference>
<dbReference type="Pfam" id="PF12157">
    <property type="entry name" value="DUF3591"/>
    <property type="match status" value="1"/>
</dbReference>
<comment type="subcellular location">
    <subcellularLocation>
        <location evidence="1 10">Nucleus</location>
    </subcellularLocation>
</comment>
<dbReference type="SMART" id="SM00297">
    <property type="entry name" value="BROMO"/>
    <property type="match status" value="2"/>
</dbReference>
<keyword evidence="16" id="KW-1185">Reference proteome</keyword>
<sequence length="1979" mass="226699">MTDSDEEINKSKKYLTGFFFGNIDDSGNLESDVFDSSERKQLISLSRLGFSSYFDDIYKDEKIKDEVDSDGETQSSFTIKQEHIDIKNEGYESLGSQGDSQYYSDLSQRSDLSDPRTLSQNTYDSGVDPKSPSAQDYSDITELADDECSGLNEDYDADDERPKKDDQLMPPPPTPSTKGSQEFDSLGSNEMDKRKLETPLAAMLPSKYANVDVTELFPDFRHGKVLRFSRVFGPGKPSSLPNIWKNVRKKRKKHKHKENNQHESDSNSEEDKPQGRGWFFDYAEPKPELLKTDDEETFLKPVETSNEDNKQDIEKKDDSGPKAADWRFGPAQIWYDMLEVPETGDGFNYGFKVKEKTDETEYQPHQPETNQSIPSEEEYPDDAFLMVTQLHWEDDVVWDGNDIKHKVLQKLSSKTNAAGWVPSSGNRTAQAFSQPGKGGTGVRMPAVPNAPLQGLKTKTQMLKPRPDQDQDDTWYSIFPVENEDLVYGRWEDDVIWDAENMTKVPKPLILTLDPNDENIILGIPDDIDPSKQVAGQATPVKVKIPHPHVKKSKILLGKAGVINVLQEDTPPPAPKSPDRDPFNISNDIYYQPRTSETTLRLKVGGANLIQHSTPVVELRAPFIQTHMGQMRLRNFHRPPIKRFSHGPLSQPGPHGVMALVKHIKKKAKQRESERMASGGGDVFFMRAAEDLTGRDGDLILVEFCEEHPPLMNQVGMCSKVKNYYKRKAGKDSGPPTYRYGETAYAHTSPFLGILHPGQSIQAIENNMYRAPVYEHQIPETDFLIIRTRQQYYIRELDALYVAGQQCPLYEVPGPNSKRANNFVRDFLQVFIYRLFWRSRDIPKRIKMDDIKRAFPSHSESSIRKRLKLCADFKRTGRMDSNWWVIKPEFRLPTEEEIRAMVSPEQCCSYFSMVAAEQRLKDAGYGEKFLFTPAEDDDEEMQLKMDDEVKVAPWNTTRAYIQAMRGKCLLQLTGPADPTGCGEGFSYVRVPNKPTQSKEEQESQPKRTVTGTDADLRRLSLNNAKALLRKFGVPEEEIKKLSRWEVIDVVRTLSTEKAKAGEEGMDKFSRGNRFSIAEHQERYKEECQRIFDLQNRVLASGEVLSTDEGESSEDESDEDIEEMGKNIENMLANKKTSTQLSLEREEQERQELRKMIMEGEKERQKDKKKSEEDQSEDTNFSQGRVLKIIRTFRDHTGKEYTRAEFVRKAAVIDAYVKIRTTKDEAFIKQFATLDEAQKEEMKREKRRIQEQLRRIKRNQEKEKMGGPHAHTPAPIVPPPGAVEKLPNPNEFSMMPTTPTTSKNITNSPPKSRRKTKLKPDLKLKCGACGNVGHMRTNKACPLYQTTTGMIAPINVAMTEEQEEDIEKQLNTDDEDLVNVDGTKVKLSGKLLKHAEEIKRRSLMLKVPKDALGKKRRRANSDLHCDYLKKHSRPANRRRTDPVVVLSTILENILNEMRDMPDVQPFLFPVNSKLVMDYYRIIQRPMDLQTIRENLRQKKYQSREEFLADVNQIVENSSLYNGPNSSLTLAAQRMLDKCVERLGEKEDRLMKLEKAINPLLDDDDQVAFTYILDNILNTKLKTMSESWPFLKPVNKKLVKDYYSIVKRPMDLEAISKRVATHKYHSRHEFLVDVEQILENCVLYNGKDSGFTDKAEQLVKVCKETLDEFDEHLTQLENKLLLAQERAYQDDDQTWMGGDEENYTIAEPDRASQTSSPDHLSSVKSQLDEYDLIDVEGEGALQGLEDAMFPKPAKQKKKIKREEAHTLEEDLQFSSEEELDEVPLNEFEDDTDHKGLLISAEIPLVGADDDSQQAAEAMVQLGTMGFYPPNEEETETETLVYKDESMDVDPNYDPSDFLMSGLPLRKVEDFNQETGMKIHDDLAVSESDDEGPNVSHQPEHNEYFLRWKIKLNPSKTQLVALGREWWPPKTRLVLDRHELEWSSQVKYLGVCIDKKLTWAQHIEQQVSKAKRAIGALYPFLNR</sequence>
<proteinExistence type="inferred from homology"/>
<feature type="compositionally biased region" description="Polar residues" evidence="13">
    <location>
        <begin position="176"/>
        <end position="188"/>
    </location>
</feature>
<evidence type="ECO:0000256" key="13">
    <source>
        <dbReference type="SAM" id="MobiDB-lite"/>
    </source>
</evidence>
<keyword evidence="5 11" id="KW-0103">Bromodomain</keyword>
<feature type="compositionally biased region" description="Basic and acidic residues" evidence="13">
    <location>
        <begin position="283"/>
        <end position="292"/>
    </location>
</feature>
<dbReference type="Gene3D" id="1.10.1100.10">
    <property type="entry name" value="TAFII-230 TBP-binding domain"/>
    <property type="match status" value="1"/>
</dbReference>
<feature type="compositionally biased region" description="Basic and acidic residues" evidence="13">
    <location>
        <begin position="1156"/>
        <end position="1171"/>
    </location>
</feature>
<keyword evidence="3" id="KW-0677">Repeat</keyword>
<dbReference type="GO" id="GO:0016251">
    <property type="term" value="F:RNA polymerase II general transcription initiation factor activity"/>
    <property type="evidence" value="ECO:0007669"/>
    <property type="project" value="InterPro"/>
</dbReference>
<dbReference type="PANTHER" id="PTHR13900:SF0">
    <property type="entry name" value="TRANSCRIPTION INITIATION FACTOR TFIID SUBUNIT 1"/>
    <property type="match status" value="1"/>
</dbReference>
<keyword evidence="6" id="KW-0238">DNA-binding</keyword>
<dbReference type="FunFam" id="1.20.920.10:FF:000039">
    <property type="entry name" value="Transcription initiation factor TFIID subunit"/>
    <property type="match status" value="1"/>
</dbReference>
<dbReference type="PANTHER" id="PTHR13900">
    <property type="entry name" value="TRANSCRIPTION INITIATION FACTOR TFIID"/>
    <property type="match status" value="1"/>
</dbReference>
<dbReference type="GO" id="GO:0017025">
    <property type="term" value="F:TBP-class protein binding"/>
    <property type="evidence" value="ECO:0007669"/>
    <property type="project" value="InterPro"/>
</dbReference>
<evidence type="ECO:0000256" key="11">
    <source>
        <dbReference type="PROSITE-ProRule" id="PRU00035"/>
    </source>
</evidence>
<dbReference type="GO" id="GO:0005669">
    <property type="term" value="C:transcription factor TFIID complex"/>
    <property type="evidence" value="ECO:0007669"/>
    <property type="project" value="UniProtKB-UniRule"/>
</dbReference>
<dbReference type="PIRSF" id="PIRSF003047">
    <property type="entry name" value="TAF1_animal"/>
    <property type="match status" value="1"/>
</dbReference>
<feature type="region of interest" description="Disordered" evidence="13">
    <location>
        <begin position="989"/>
        <end position="1010"/>
    </location>
</feature>
<evidence type="ECO:0000313" key="16">
    <source>
        <dbReference type="Proteomes" id="UP001153737"/>
    </source>
</evidence>
<evidence type="ECO:0000256" key="4">
    <source>
        <dbReference type="ARBA" id="ARBA00023015"/>
    </source>
</evidence>
<dbReference type="InterPro" id="IPR036427">
    <property type="entry name" value="Bromodomain-like_sf"/>
</dbReference>
<dbReference type="InterPro" id="IPR001487">
    <property type="entry name" value="Bromodomain"/>
</dbReference>
<dbReference type="PROSITE" id="PS50014">
    <property type="entry name" value="BROMODOMAIN_2"/>
    <property type="match status" value="2"/>
</dbReference>
<keyword evidence="7 10" id="KW-0804">Transcription</keyword>
<evidence type="ECO:0000256" key="6">
    <source>
        <dbReference type="ARBA" id="ARBA00023125"/>
    </source>
</evidence>
<evidence type="ECO:0000259" key="14">
    <source>
        <dbReference type="PROSITE" id="PS50014"/>
    </source>
</evidence>
<feature type="compositionally biased region" description="Basic and acidic residues" evidence="13">
    <location>
        <begin position="80"/>
        <end position="90"/>
    </location>
</feature>
<dbReference type="InterPro" id="IPR009067">
    <property type="entry name" value="TAF_II_230-bd"/>
</dbReference>
<dbReference type="Gene3D" id="1.20.920.10">
    <property type="entry name" value="Bromodomain-like"/>
    <property type="match status" value="2"/>
</dbReference>
<feature type="compositionally biased region" description="Basic and acidic residues" evidence="13">
    <location>
        <begin position="995"/>
        <end position="1004"/>
    </location>
</feature>
<dbReference type="SUPFAM" id="SSF47370">
    <property type="entry name" value="Bromodomain"/>
    <property type="match status" value="2"/>
</dbReference>
<dbReference type="GO" id="GO:0004674">
    <property type="term" value="F:protein serine/threonine kinase activity"/>
    <property type="evidence" value="ECO:0007669"/>
    <property type="project" value="UniProtKB-UniRule"/>
</dbReference>
<keyword evidence="4 10" id="KW-0805">Transcription regulation</keyword>
<dbReference type="InterPro" id="IPR036741">
    <property type="entry name" value="TAFII-230_TBP-bd_sf"/>
</dbReference>
<accession>A0A9N9SGI3</accession>
<feature type="region of interest" description="Disordered" evidence="13">
    <location>
        <begin position="1156"/>
        <end position="1178"/>
    </location>
</feature>
<dbReference type="CDD" id="cd05511">
    <property type="entry name" value="Bromo_TFIID"/>
    <property type="match status" value="2"/>
</dbReference>
<feature type="compositionally biased region" description="Basic and acidic residues" evidence="13">
    <location>
        <begin position="258"/>
        <end position="274"/>
    </location>
</feature>
<evidence type="ECO:0000256" key="3">
    <source>
        <dbReference type="ARBA" id="ARBA00022737"/>
    </source>
</evidence>
<dbReference type="GO" id="GO:0004402">
    <property type="term" value="F:histone acetyltransferase activity"/>
    <property type="evidence" value="ECO:0007669"/>
    <property type="project" value="InterPro"/>
</dbReference>
<evidence type="ECO:0000256" key="2">
    <source>
        <dbReference type="ARBA" id="ARBA00009064"/>
    </source>
</evidence>
<feature type="compositionally biased region" description="Polar residues" evidence="13">
    <location>
        <begin position="94"/>
        <end position="124"/>
    </location>
</feature>
<organism evidence="15 16">
    <name type="scientific">Phaedon cochleariae</name>
    <name type="common">Mustard beetle</name>
    <dbReference type="NCBI Taxonomy" id="80249"/>
    <lineage>
        <taxon>Eukaryota</taxon>
        <taxon>Metazoa</taxon>
        <taxon>Ecdysozoa</taxon>
        <taxon>Arthropoda</taxon>
        <taxon>Hexapoda</taxon>
        <taxon>Insecta</taxon>
        <taxon>Pterygota</taxon>
        <taxon>Neoptera</taxon>
        <taxon>Endopterygota</taxon>
        <taxon>Coleoptera</taxon>
        <taxon>Polyphaga</taxon>
        <taxon>Cucujiformia</taxon>
        <taxon>Chrysomeloidea</taxon>
        <taxon>Chrysomelidae</taxon>
        <taxon>Chrysomelinae</taxon>
        <taxon>Chrysomelini</taxon>
        <taxon>Phaedon</taxon>
    </lineage>
</organism>
<feature type="compositionally biased region" description="Basic residues" evidence="13">
    <location>
        <begin position="246"/>
        <end position="257"/>
    </location>
</feature>
<feature type="compositionally biased region" description="Acidic residues" evidence="13">
    <location>
        <begin position="142"/>
        <end position="159"/>
    </location>
</feature>
<dbReference type="InterPro" id="IPR011177">
    <property type="entry name" value="TAF1_animal"/>
</dbReference>
<feature type="region of interest" description="Disordered" evidence="13">
    <location>
        <begin position="1257"/>
        <end position="1279"/>
    </location>
</feature>
<dbReference type="FunFam" id="1.20.920.10:FF:000020">
    <property type="entry name" value="Transcription initiation factor TFIID subunit"/>
    <property type="match status" value="1"/>
</dbReference>
<feature type="domain" description="Bromo" evidence="14">
    <location>
        <begin position="1579"/>
        <end position="1649"/>
    </location>
</feature>